<feature type="compositionally biased region" description="Basic residues" evidence="13">
    <location>
        <begin position="667"/>
        <end position="687"/>
    </location>
</feature>
<dbReference type="FunFam" id="3.40.50.300:FF:000630">
    <property type="entry name" value="ATP-binding cassette (ABC) transporter, putative"/>
    <property type="match status" value="1"/>
</dbReference>
<dbReference type="Proteomes" id="UP000494256">
    <property type="component" value="Unassembled WGS sequence"/>
</dbReference>
<dbReference type="FunFam" id="1.20.1560.10:FF:000037">
    <property type="entry name" value="ATP-binding cassette subfamily C member 10"/>
    <property type="match status" value="1"/>
</dbReference>
<comment type="subcellular location">
    <subcellularLocation>
        <location evidence="1">Membrane</location>
    </subcellularLocation>
</comment>
<dbReference type="FunFam" id="3.40.50.300:FF:000973">
    <property type="entry name" value="Multidrug resistance-associated protein 4"/>
    <property type="match status" value="1"/>
</dbReference>
<evidence type="ECO:0000313" key="20">
    <source>
        <dbReference type="Proteomes" id="UP000494256"/>
    </source>
</evidence>
<keyword evidence="6" id="KW-0677">Repeat</keyword>
<dbReference type="PROSITE" id="PS50929">
    <property type="entry name" value="ABC_TM1F"/>
    <property type="match status" value="2"/>
</dbReference>
<dbReference type="CDD" id="cd03250">
    <property type="entry name" value="ABCC_MRP_domain1"/>
    <property type="match status" value="1"/>
</dbReference>
<feature type="domain" description="ABC transmembrane type-1" evidence="16">
    <location>
        <begin position="1081"/>
        <end position="1321"/>
    </location>
</feature>
<dbReference type="Gene3D" id="3.40.50.300">
    <property type="entry name" value="P-loop containing nucleotide triphosphate hydrolases"/>
    <property type="match status" value="2"/>
</dbReference>
<dbReference type="SMART" id="SM00382">
    <property type="entry name" value="AAA"/>
    <property type="match status" value="2"/>
</dbReference>
<feature type="domain" description="ABC transmembrane type-1" evidence="16">
    <location>
        <begin position="339"/>
        <end position="618"/>
    </location>
</feature>
<feature type="transmembrane region" description="Helical" evidence="14">
    <location>
        <begin position="961"/>
        <end position="983"/>
    </location>
</feature>
<evidence type="ECO:0000256" key="5">
    <source>
        <dbReference type="ARBA" id="ARBA00022692"/>
    </source>
</evidence>
<feature type="transmembrane region" description="Helical" evidence="14">
    <location>
        <begin position="132"/>
        <end position="153"/>
    </location>
</feature>
<keyword evidence="10 14" id="KW-1133">Transmembrane helix</keyword>
<dbReference type="GO" id="GO:0005524">
    <property type="term" value="F:ATP binding"/>
    <property type="evidence" value="ECO:0007669"/>
    <property type="project" value="UniProtKB-KW"/>
</dbReference>
<dbReference type="GO" id="GO:0016020">
    <property type="term" value="C:membrane"/>
    <property type="evidence" value="ECO:0007669"/>
    <property type="project" value="UniProtKB-SubCell"/>
</dbReference>
<evidence type="ECO:0000256" key="1">
    <source>
        <dbReference type="ARBA" id="ARBA00004370"/>
    </source>
</evidence>
<proteinExistence type="inferred from homology"/>
<comment type="catalytic activity">
    <reaction evidence="12">
        <text>ATP + H2O + xenobioticSide 1 = ADP + phosphate + xenobioticSide 2.</text>
        <dbReference type="EC" id="7.6.2.2"/>
    </reaction>
</comment>
<feature type="transmembrane region" description="Helical" evidence="14">
    <location>
        <begin position="1262"/>
        <end position="1283"/>
    </location>
</feature>
<keyword evidence="19" id="KW-1185">Reference proteome</keyword>
<feature type="transmembrane region" description="Helical" evidence="14">
    <location>
        <begin position="453"/>
        <end position="471"/>
    </location>
</feature>
<evidence type="ECO:0000259" key="15">
    <source>
        <dbReference type="PROSITE" id="PS50893"/>
    </source>
</evidence>
<dbReference type="InterPro" id="IPR050173">
    <property type="entry name" value="ABC_transporter_C-like"/>
</dbReference>
<dbReference type="InterPro" id="IPR017871">
    <property type="entry name" value="ABC_transporter-like_CS"/>
</dbReference>
<dbReference type="Pfam" id="PF00664">
    <property type="entry name" value="ABC_membrane"/>
    <property type="match status" value="2"/>
</dbReference>
<dbReference type="SUPFAM" id="SSF90123">
    <property type="entry name" value="ABC transporter transmembrane region"/>
    <property type="match status" value="2"/>
</dbReference>
<dbReference type="PROSITE" id="PS50893">
    <property type="entry name" value="ABC_TRANSPORTER_2"/>
    <property type="match status" value="2"/>
</dbReference>
<evidence type="ECO:0000259" key="16">
    <source>
        <dbReference type="PROSITE" id="PS50929"/>
    </source>
</evidence>
<feature type="transmembrane region" description="Helical" evidence="14">
    <location>
        <begin position="477"/>
        <end position="496"/>
    </location>
</feature>
<evidence type="ECO:0000256" key="7">
    <source>
        <dbReference type="ARBA" id="ARBA00022741"/>
    </source>
</evidence>
<evidence type="ECO:0000313" key="17">
    <source>
        <dbReference type="EMBL" id="CAB3223497.1"/>
    </source>
</evidence>
<dbReference type="InterPro" id="IPR003593">
    <property type="entry name" value="AAA+_ATPase"/>
</dbReference>
<dbReference type="CDD" id="cd18598">
    <property type="entry name" value="ABC_6TM_MRP7_D1_like"/>
    <property type="match status" value="1"/>
</dbReference>
<dbReference type="CDD" id="cd03244">
    <property type="entry name" value="ABCC_MRP_domain2"/>
    <property type="match status" value="1"/>
</dbReference>
<feature type="transmembrane region" description="Helical" evidence="14">
    <location>
        <begin position="1150"/>
        <end position="1169"/>
    </location>
</feature>
<feature type="domain" description="ABC transporter" evidence="15">
    <location>
        <begin position="1356"/>
        <end position="1589"/>
    </location>
</feature>
<feature type="domain" description="ABC transporter" evidence="15">
    <location>
        <begin position="687"/>
        <end position="918"/>
    </location>
</feature>
<dbReference type="InterPro" id="IPR027417">
    <property type="entry name" value="P-loop_NTPase"/>
</dbReference>
<keyword evidence="8" id="KW-0067">ATP-binding</keyword>
<evidence type="ECO:0000256" key="8">
    <source>
        <dbReference type="ARBA" id="ARBA00022840"/>
    </source>
</evidence>
<dbReference type="InterPro" id="IPR011527">
    <property type="entry name" value="ABC1_TM_dom"/>
</dbReference>
<dbReference type="EMBL" id="CADEBD010000337">
    <property type="protein sequence ID" value="CAB3247767.1"/>
    <property type="molecule type" value="Genomic_DNA"/>
</dbReference>
<evidence type="ECO:0000313" key="18">
    <source>
        <dbReference type="EMBL" id="CAB3247767.1"/>
    </source>
</evidence>
<evidence type="ECO:0000313" key="19">
    <source>
        <dbReference type="Proteomes" id="UP000494106"/>
    </source>
</evidence>
<feature type="transmembrane region" description="Helical" evidence="14">
    <location>
        <begin position="336"/>
        <end position="357"/>
    </location>
</feature>
<evidence type="ECO:0000256" key="4">
    <source>
        <dbReference type="ARBA" id="ARBA00022448"/>
    </source>
</evidence>
<evidence type="ECO:0000256" key="3">
    <source>
        <dbReference type="ARBA" id="ARBA00012191"/>
    </source>
</evidence>
<dbReference type="SUPFAM" id="SSF52540">
    <property type="entry name" value="P-loop containing nucleoside triphosphate hydrolases"/>
    <property type="match status" value="2"/>
</dbReference>
<keyword evidence="4" id="KW-0813">Transport</keyword>
<evidence type="ECO:0000256" key="13">
    <source>
        <dbReference type="SAM" id="MobiDB-lite"/>
    </source>
</evidence>
<dbReference type="PROSITE" id="PS00211">
    <property type="entry name" value="ABC_TRANSPORTER_1"/>
    <property type="match status" value="1"/>
</dbReference>
<evidence type="ECO:0000256" key="14">
    <source>
        <dbReference type="SAM" id="Phobius"/>
    </source>
</evidence>
<keyword evidence="5 14" id="KW-0812">Transmembrane</keyword>
<dbReference type="GO" id="GO:0008559">
    <property type="term" value="F:ABC-type xenobiotic transporter activity"/>
    <property type="evidence" value="ECO:0007669"/>
    <property type="project" value="UniProtKB-EC"/>
</dbReference>
<feature type="transmembrane region" description="Helical" evidence="14">
    <location>
        <begin position="1175"/>
        <end position="1192"/>
    </location>
</feature>
<feature type="transmembrane region" description="Helical" evidence="14">
    <location>
        <begin position="377"/>
        <end position="398"/>
    </location>
</feature>
<evidence type="ECO:0000256" key="9">
    <source>
        <dbReference type="ARBA" id="ARBA00022967"/>
    </source>
</evidence>
<dbReference type="EMBL" id="CADEBC010000135">
    <property type="protein sequence ID" value="CAB3223497.1"/>
    <property type="molecule type" value="Genomic_DNA"/>
</dbReference>
<sequence length="1591" mass="177033">MQWQWEYMCGPEGLQPWNDRSKDFGLCFQELFLQVPLYFLIAIISGYYVGYRKDWVIRGKTQERTLVFRSFIVLVLVFIPIIELYIVLTKADFILYPVDYFTAGASCLAWLFHFGYILALKHRLGHSSRGPSAQIVMWSLAVILNLIALRSNIMANKVIAFDIATLSCHIFYFLTLIPSSDSRPTFYSPCLVGSQHSHSEYTPLLPHLDEEILGTAMQGTGCLSQLFFSWVNPLLQKGLKNKLNDSEELFDIPVKYSCSYVGARMDRALIGNVDHYQQYQDVPHEPFLGSGYGATGETNSQFSTPVTPTTRVLVRPPRRQNVTLLRALHSCFALQFYSIGILKLVSDMAGFAGPILLNSLIKFVDDENIDQHYGYMYAGGLLAATLISTFFNVHFNWLMSIIGLKMRGAIVATILRKTLSVTSTELNKSFSIGEITNFMSTDTDRIVNSCPSFHALWSIPLQLFITLFLLYQQVGISFLAGVAFSIILIPINKCIANKIGELSTEMMKHKDSRVSLITDLLKGIRTVKVHVWEDYFITRVTESRDKELRYLRGRKYLDAICVVLWATTPVLVAAFTLGTHALRGMQLDAATVFTTVALINMLIAPLNAFPWVLNGLTEAWVSIKRIQKLLDLPDMDLELYYDRVNKNHDEDKIIIFKKATFAWAKPTKRIKSPKKSKKNKGKSKKNLSRSNIHRRDSSSSDPLLNEPTPFTLKDISLAIGREELIGVTGEVGSGKSSLLHAIIGDMIKKSGDVQIPENIDSFGYVSQKPWLIRGTIRDNILFGKPYDEAKFRNVVDACALTEDLNVIGWNAYVGEGGCTLSGGQRARIALARAVYQDKQVYLLDDVLSGVDTNVAHHIMTRCILGVLRHTTRVFVAHSQRHLARAAHTVVLRNGRIVRQGPPESVLNDLDEFMPSDPESLGEEPMRPQEPQTDNKDNISRNSLDDDEAMSEGTIGWWVLGLYLRSVGFFLTTTIILSLILMQVSQNFTFLWLTYWVKSNMRNSTTLNDMTLNEHVTEKTSILDHGINSVENAIHGLINTTMSLFDGTNKGNQTPFNDVSYTVRPLLANTTAMYTDNFYLEIYFGLAALNLVFTIMRAFLFAYGGVKAASKIHKVLLKVIVKAKVKFFDITPLGRIVNRFSSDTYTVDDSLPFILNILLAQFFSLVGAVAVTVYGLPWLLVAVGPLIFIYYRLQRTYRVTSRQLKRLQSVTLSPVYTHFNDTLDGLDTVRAFGASGAWSARGAELVEAWQRAALSASAASQWLALRLQIAAAAVVTASAGLAVLQRSLHTADSGLIGLAISYALSMTSMLSSVLNAFTETEREMIAVERVGEYINQVEIEEVDGVSPPYGWPSQGVIEFENVYLKYSDRENAPMALNGVTFSTHPGEKLGVVGRTGAGKSSLLHAILRLVPLHSGTLRVDGVDISKLHLHALRSRVGVIPQEPFIFSGSIRENVDPLRQYHDAEVWRALEACGARDAVAACGGLLARTDAARLARGHAQLLCVVRALLHRPKILLVDEATANLDNEAERLILDAIRCSFGGATVVSVAHRLTGALESARVLVLRAGAPLELRAPDDALADHSSHLYNLVYAS</sequence>
<dbReference type="PANTHER" id="PTHR24223">
    <property type="entry name" value="ATP-BINDING CASSETTE SUB-FAMILY C"/>
    <property type="match status" value="1"/>
</dbReference>
<feature type="transmembrane region" description="Helical" evidence="14">
    <location>
        <begin position="589"/>
        <end position="613"/>
    </location>
</feature>
<evidence type="ECO:0000256" key="12">
    <source>
        <dbReference type="ARBA" id="ARBA00034018"/>
    </source>
</evidence>
<dbReference type="EC" id="7.6.2.2" evidence="3"/>
<feature type="transmembrane region" description="Helical" evidence="14">
    <location>
        <begin position="159"/>
        <end position="177"/>
    </location>
</feature>
<accession>A0A8S1AM95</accession>
<keyword evidence="9" id="KW-1278">Translocase</keyword>
<protein>
    <recommendedName>
        <fullName evidence="3">ABC-type xenobiotic transporter</fullName>
        <ecNumber evidence="3">7.6.2.2</ecNumber>
    </recommendedName>
</protein>
<feature type="transmembrane region" description="Helical" evidence="14">
    <location>
        <begin position="556"/>
        <end position="577"/>
    </location>
</feature>
<dbReference type="CDD" id="cd18605">
    <property type="entry name" value="ABC_6TM_MRP7_D2_like"/>
    <property type="match status" value="1"/>
</dbReference>
<dbReference type="GO" id="GO:0016887">
    <property type="term" value="F:ATP hydrolysis activity"/>
    <property type="evidence" value="ECO:0007669"/>
    <property type="project" value="InterPro"/>
</dbReference>
<dbReference type="Gene3D" id="1.20.1560.10">
    <property type="entry name" value="ABC transporter type 1, transmembrane domain"/>
    <property type="match status" value="2"/>
</dbReference>
<feature type="region of interest" description="Disordered" evidence="13">
    <location>
        <begin position="901"/>
        <end position="946"/>
    </location>
</feature>
<evidence type="ECO:0000256" key="6">
    <source>
        <dbReference type="ARBA" id="ARBA00022737"/>
    </source>
</evidence>
<reference evidence="19 20" key="1">
    <citation type="submission" date="2020-04" db="EMBL/GenBank/DDBJ databases">
        <authorList>
            <person name="Wallbank WR R."/>
            <person name="Pardo Diaz C."/>
            <person name="Kozak K."/>
            <person name="Martin S."/>
            <person name="Jiggins C."/>
            <person name="Moest M."/>
            <person name="Warren A I."/>
            <person name="Byers J.R.P. K."/>
            <person name="Montejo-Kovacevich G."/>
            <person name="Yen C E."/>
        </authorList>
    </citation>
    <scope>NUCLEOTIDE SEQUENCE [LARGE SCALE GENOMIC DNA]</scope>
</reference>
<keyword evidence="11 14" id="KW-0472">Membrane</keyword>
<organism evidence="18 20">
    <name type="scientific">Arctia plantaginis</name>
    <name type="common">Wood tiger moth</name>
    <name type="synonym">Phalaena plantaginis</name>
    <dbReference type="NCBI Taxonomy" id="874455"/>
    <lineage>
        <taxon>Eukaryota</taxon>
        <taxon>Metazoa</taxon>
        <taxon>Ecdysozoa</taxon>
        <taxon>Arthropoda</taxon>
        <taxon>Hexapoda</taxon>
        <taxon>Insecta</taxon>
        <taxon>Pterygota</taxon>
        <taxon>Neoptera</taxon>
        <taxon>Endopterygota</taxon>
        <taxon>Lepidoptera</taxon>
        <taxon>Glossata</taxon>
        <taxon>Ditrysia</taxon>
        <taxon>Noctuoidea</taxon>
        <taxon>Erebidae</taxon>
        <taxon>Arctiinae</taxon>
        <taxon>Arctia</taxon>
    </lineage>
</organism>
<dbReference type="PANTHER" id="PTHR24223:SF330">
    <property type="entry name" value="ATP-BINDING CASSETTE SUB-FAMILY C MEMBER 10"/>
    <property type="match status" value="1"/>
</dbReference>
<dbReference type="Pfam" id="PF00005">
    <property type="entry name" value="ABC_tran"/>
    <property type="match status" value="2"/>
</dbReference>
<feature type="transmembrane region" description="Helical" evidence="14">
    <location>
        <begin position="100"/>
        <end position="120"/>
    </location>
</feature>
<feature type="transmembrane region" description="Helical" evidence="14">
    <location>
        <begin position="71"/>
        <end position="88"/>
    </location>
</feature>
<evidence type="ECO:0000256" key="10">
    <source>
        <dbReference type="ARBA" id="ARBA00022989"/>
    </source>
</evidence>
<dbReference type="InterPro" id="IPR003439">
    <property type="entry name" value="ABC_transporter-like_ATP-bd"/>
</dbReference>
<comment type="similarity">
    <text evidence="2">Belongs to the ABC transporter superfamily. ABCC family. Conjugate transporter (TC 3.A.1.208) subfamily.</text>
</comment>
<evidence type="ECO:0000256" key="11">
    <source>
        <dbReference type="ARBA" id="ARBA00023136"/>
    </source>
</evidence>
<feature type="transmembrane region" description="Helical" evidence="14">
    <location>
        <begin position="1295"/>
        <end position="1316"/>
    </location>
</feature>
<comment type="caution">
    <text evidence="18">The sequence shown here is derived from an EMBL/GenBank/DDBJ whole genome shotgun (WGS) entry which is preliminary data.</text>
</comment>
<evidence type="ECO:0000256" key="2">
    <source>
        <dbReference type="ARBA" id="ARBA00009726"/>
    </source>
</evidence>
<feature type="region of interest" description="Disordered" evidence="13">
    <location>
        <begin position="667"/>
        <end position="705"/>
    </location>
</feature>
<gene>
    <name evidence="18" type="ORF">APLA_LOCUS12106</name>
    <name evidence="17" type="ORF">APLA_LOCUS1683</name>
</gene>
<feature type="transmembrane region" description="Helical" evidence="14">
    <location>
        <begin position="1081"/>
        <end position="1103"/>
    </location>
</feature>
<keyword evidence="7" id="KW-0547">Nucleotide-binding</keyword>
<dbReference type="InterPro" id="IPR036640">
    <property type="entry name" value="ABC1_TM_sf"/>
</dbReference>
<dbReference type="OrthoDB" id="6500128at2759"/>
<name>A0A8S1AM95_ARCPL</name>
<dbReference type="Proteomes" id="UP000494106">
    <property type="component" value="Unassembled WGS sequence"/>
</dbReference>
<feature type="transmembrane region" description="Helical" evidence="14">
    <location>
        <begin position="31"/>
        <end position="50"/>
    </location>
</feature>